<keyword evidence="3" id="KW-1185">Reference proteome</keyword>
<sequence length="399" mass="44061">MRHQIVIIGGGSGGISVAARLKRQLKGADIAIIEPSDKHYYQPFWTLVGAGIVPKEASERSEASVMPRGVTWIRDRVQDIDAERNQVTLATGGTLEYDYLVVTPGLQIDWHKIEGLKDALGHGGVCSIYDYQQSEKTWETIRNFRGGHAIFTSPATPIKCGGAPQKIMFLAEETFVTEGVRERSQVSFYTGGGVIFGVKVYADALQKVADRKRLEYRFKHDLKAIDAANKQATFCKTTDAGIEEVTVDYDLLHVVPPMSAPDFIKRSSLALQDGPLKGWMAVDHSTLQHPIFKNVFGLGDVIGTPNAKTGAAIRKQAPTVAENLAAVIQGRPLTQTYNGYGSCPLVTGRGKLILAEFNYKNEPTPSFPFDQAKERYDMYLLKRHGLPLMYWNLMLKGLA</sequence>
<comment type="caution">
    <text evidence="2">The sequence shown here is derived from an EMBL/GenBank/DDBJ whole genome shotgun (WGS) entry which is preliminary data.</text>
</comment>
<protein>
    <submittedName>
        <fullName evidence="2">FAD/NAD(P)-binding oxidoreductase</fullName>
    </submittedName>
</protein>
<dbReference type="InterPro" id="IPR015904">
    <property type="entry name" value="Sulphide_quinone_reductase"/>
</dbReference>
<dbReference type="EMBL" id="JAPMIV010000071">
    <property type="protein sequence ID" value="MDV6376544.1"/>
    <property type="molecule type" value="Genomic_DNA"/>
</dbReference>
<dbReference type="InterPro" id="IPR036188">
    <property type="entry name" value="FAD/NAD-bd_sf"/>
</dbReference>
<dbReference type="SUPFAM" id="SSF51905">
    <property type="entry name" value="FAD/NAD(P)-binding domain"/>
    <property type="match status" value="2"/>
</dbReference>
<dbReference type="Pfam" id="PF07992">
    <property type="entry name" value="Pyr_redox_2"/>
    <property type="match status" value="1"/>
</dbReference>
<evidence type="ECO:0000259" key="1">
    <source>
        <dbReference type="Pfam" id="PF07992"/>
    </source>
</evidence>
<organism evidence="2 3">
    <name type="scientific">Deinococcus arenicola</name>
    <dbReference type="NCBI Taxonomy" id="2994950"/>
    <lineage>
        <taxon>Bacteria</taxon>
        <taxon>Thermotogati</taxon>
        <taxon>Deinococcota</taxon>
        <taxon>Deinococci</taxon>
        <taxon>Deinococcales</taxon>
        <taxon>Deinococcaceae</taxon>
        <taxon>Deinococcus</taxon>
    </lineage>
</organism>
<name>A0ABU4DWW5_9DEIO</name>
<evidence type="ECO:0000313" key="3">
    <source>
        <dbReference type="Proteomes" id="UP001276150"/>
    </source>
</evidence>
<dbReference type="Proteomes" id="UP001276150">
    <property type="component" value="Unassembled WGS sequence"/>
</dbReference>
<accession>A0ABU4DWW5</accession>
<reference evidence="2 3" key="1">
    <citation type="submission" date="2022-11" db="EMBL/GenBank/DDBJ databases">
        <title>Deinococcus ZS9-10, Low Temperature and Draught-tolerating, UV-resistant Bacteria from Continental Antarctica.</title>
        <authorList>
            <person name="Cheng L."/>
        </authorList>
    </citation>
    <scope>NUCLEOTIDE SEQUENCE [LARGE SCALE GENOMIC DNA]</scope>
    <source>
        <strain evidence="2 3">ZS9-10</strain>
    </source>
</reference>
<proteinExistence type="predicted"/>
<dbReference type="RefSeq" id="WP_317641900.1">
    <property type="nucleotide sequence ID" value="NZ_JAPMIV010000071.1"/>
</dbReference>
<feature type="domain" description="FAD/NAD(P)-binding" evidence="1">
    <location>
        <begin position="4"/>
        <end position="122"/>
    </location>
</feature>
<dbReference type="Gene3D" id="3.50.50.60">
    <property type="entry name" value="FAD/NAD(P)-binding domain"/>
    <property type="match status" value="2"/>
</dbReference>
<evidence type="ECO:0000313" key="2">
    <source>
        <dbReference type="EMBL" id="MDV6376544.1"/>
    </source>
</evidence>
<gene>
    <name evidence="2" type="ORF">ORD21_18280</name>
</gene>
<dbReference type="PANTHER" id="PTHR10632">
    <property type="entry name" value="SULFIDE:QUINONE OXIDOREDUCTASE"/>
    <property type="match status" value="1"/>
</dbReference>
<dbReference type="PANTHER" id="PTHR10632:SF2">
    <property type="entry name" value="SULFIDE:QUINONE OXIDOREDUCTASE, MITOCHONDRIAL"/>
    <property type="match status" value="1"/>
</dbReference>
<dbReference type="InterPro" id="IPR023753">
    <property type="entry name" value="FAD/NAD-binding_dom"/>
</dbReference>